<proteinExistence type="predicted"/>
<comment type="caution">
    <text evidence="2">The sequence shown here is derived from an EMBL/GenBank/DDBJ whole genome shotgun (WGS) entry which is preliminary data.</text>
</comment>
<organism evidence="2">
    <name type="scientific">marine sediment metagenome</name>
    <dbReference type="NCBI Taxonomy" id="412755"/>
    <lineage>
        <taxon>unclassified sequences</taxon>
        <taxon>metagenomes</taxon>
        <taxon>ecological metagenomes</taxon>
    </lineage>
</organism>
<name>A0A0F9LK40_9ZZZZ</name>
<reference evidence="2" key="1">
    <citation type="journal article" date="2015" name="Nature">
        <title>Complex archaea that bridge the gap between prokaryotes and eukaryotes.</title>
        <authorList>
            <person name="Spang A."/>
            <person name="Saw J.H."/>
            <person name="Jorgensen S.L."/>
            <person name="Zaremba-Niedzwiedzka K."/>
            <person name="Martijn J."/>
            <person name="Lind A.E."/>
            <person name="van Eijk R."/>
            <person name="Schleper C."/>
            <person name="Guy L."/>
            <person name="Ettema T.J."/>
        </authorList>
    </citation>
    <scope>NUCLEOTIDE SEQUENCE</scope>
</reference>
<feature type="region of interest" description="Disordered" evidence="1">
    <location>
        <begin position="1"/>
        <end position="20"/>
    </location>
</feature>
<protein>
    <submittedName>
        <fullName evidence="2">Uncharacterized protein</fullName>
    </submittedName>
</protein>
<evidence type="ECO:0000256" key="1">
    <source>
        <dbReference type="SAM" id="MobiDB-lite"/>
    </source>
</evidence>
<evidence type="ECO:0000313" key="2">
    <source>
        <dbReference type="EMBL" id="KKM95364.1"/>
    </source>
</evidence>
<sequence length="96" mass="10910">MTTPKVIPPDPDEDFVSDDWEPVSVPRTRVQVPPDKDKLARWLGDGQALLARLQESFGELFLLQDVTQLSALGLHRSVAELIRVAREHFQELPHED</sequence>
<accession>A0A0F9LK40</accession>
<gene>
    <name evidence="2" type="ORF">LCGC14_1188880</name>
</gene>
<dbReference type="EMBL" id="LAZR01006016">
    <property type="protein sequence ID" value="KKM95364.1"/>
    <property type="molecule type" value="Genomic_DNA"/>
</dbReference>
<dbReference type="AlphaFoldDB" id="A0A0F9LK40"/>
<feature type="compositionally biased region" description="Acidic residues" evidence="1">
    <location>
        <begin position="10"/>
        <end position="20"/>
    </location>
</feature>